<keyword evidence="1" id="KW-0732">Signal</keyword>
<protein>
    <submittedName>
        <fullName evidence="2">Uncharacterized protein</fullName>
    </submittedName>
</protein>
<evidence type="ECO:0000313" key="3">
    <source>
        <dbReference type="Proteomes" id="UP000005237"/>
    </source>
</evidence>
<evidence type="ECO:0000313" key="2">
    <source>
        <dbReference type="EnsemblMetazoa" id="CJA09870.1"/>
    </source>
</evidence>
<name>A0A8R1HRR9_CAEJA</name>
<dbReference type="PANTHER" id="PTHR31936">
    <property type="entry name" value="PROTEIN CBG18744"/>
    <property type="match status" value="1"/>
</dbReference>
<dbReference type="PANTHER" id="PTHR31936:SF7">
    <property type="entry name" value="SHK DOMAIN-CONTAINING PROTEIN"/>
    <property type="match status" value="1"/>
</dbReference>
<dbReference type="PROSITE" id="PS51257">
    <property type="entry name" value="PROKAR_LIPOPROTEIN"/>
    <property type="match status" value="1"/>
</dbReference>
<dbReference type="InterPro" id="IPR000884">
    <property type="entry name" value="TSP1_rpt"/>
</dbReference>
<proteinExistence type="predicted"/>
<sequence length="284" mass="30369">MLKFCLLLSYYIALSCAADCSSTTCPTNGIWSEWTTTDECDTSCGACSKLQYTRKCLSSAMNGCSCVGSTTATMECNTQACNWPRTGANGTTCCKGTPMIYNNWYHCGPLAINNTLTCCPAGGYWSTWSSWSKASDVLSWSRSRSCISGGYACPCSGDSVETKYSCPCKAVTLINGTDNSCSSVLSGMTPYTVRTPINLSSECLAVLVLEASNFRKVFYTNQGGKIVTWVGAIDSSGTCTKMPFETGTVGTNGLFYKQKFTCDLSTGYFTGGGFNNIVSLAQFS</sequence>
<dbReference type="SUPFAM" id="SSF82895">
    <property type="entry name" value="TSP-1 type 1 repeat"/>
    <property type="match status" value="1"/>
</dbReference>
<dbReference type="PROSITE" id="PS50092">
    <property type="entry name" value="TSP1"/>
    <property type="match status" value="2"/>
</dbReference>
<dbReference type="Gene3D" id="2.20.100.10">
    <property type="entry name" value="Thrombospondin type-1 (TSP1) repeat"/>
    <property type="match status" value="1"/>
</dbReference>
<dbReference type="InterPro" id="IPR036383">
    <property type="entry name" value="TSP1_rpt_sf"/>
</dbReference>
<dbReference type="AlphaFoldDB" id="A0A8R1HRR9"/>
<feature type="chain" id="PRO_5035787392" evidence="1">
    <location>
        <begin position="18"/>
        <end position="284"/>
    </location>
</feature>
<evidence type="ECO:0000256" key="1">
    <source>
        <dbReference type="SAM" id="SignalP"/>
    </source>
</evidence>
<dbReference type="Proteomes" id="UP000005237">
    <property type="component" value="Unassembled WGS sequence"/>
</dbReference>
<accession>A0A8R1HRR9</accession>
<reference evidence="3" key="1">
    <citation type="submission" date="2010-08" db="EMBL/GenBank/DDBJ databases">
        <authorList>
            <consortium name="Caenorhabditis japonica Sequencing Consortium"/>
            <person name="Wilson R.K."/>
        </authorList>
    </citation>
    <scope>NUCLEOTIDE SEQUENCE [LARGE SCALE GENOMIC DNA]</scope>
    <source>
        <strain evidence="3">DF5081</strain>
    </source>
</reference>
<organism evidence="2 3">
    <name type="scientific">Caenorhabditis japonica</name>
    <dbReference type="NCBI Taxonomy" id="281687"/>
    <lineage>
        <taxon>Eukaryota</taxon>
        <taxon>Metazoa</taxon>
        <taxon>Ecdysozoa</taxon>
        <taxon>Nematoda</taxon>
        <taxon>Chromadorea</taxon>
        <taxon>Rhabditida</taxon>
        <taxon>Rhabditina</taxon>
        <taxon>Rhabditomorpha</taxon>
        <taxon>Rhabditoidea</taxon>
        <taxon>Rhabditidae</taxon>
        <taxon>Peloderinae</taxon>
        <taxon>Caenorhabditis</taxon>
    </lineage>
</organism>
<feature type="signal peptide" evidence="1">
    <location>
        <begin position="1"/>
        <end position="17"/>
    </location>
</feature>
<keyword evidence="3" id="KW-1185">Reference proteome</keyword>
<dbReference type="EnsemblMetazoa" id="CJA09870.1">
    <property type="protein sequence ID" value="CJA09870.1"/>
    <property type="gene ID" value="WBGene00129074"/>
</dbReference>
<reference evidence="2" key="2">
    <citation type="submission" date="2022-06" db="UniProtKB">
        <authorList>
            <consortium name="EnsemblMetazoa"/>
        </authorList>
    </citation>
    <scope>IDENTIFICATION</scope>
    <source>
        <strain evidence="2">DF5081</strain>
    </source>
</reference>